<evidence type="ECO:0008006" key="2">
    <source>
        <dbReference type="Google" id="ProtNLM"/>
    </source>
</evidence>
<dbReference type="EMBL" id="CP095350">
    <property type="protein sequence ID" value="XAG83435.1"/>
    <property type="molecule type" value="Genomic_DNA"/>
</dbReference>
<accession>A0AAU6V9R8</accession>
<dbReference type="AlphaFoldDB" id="A0AAU6V9R8"/>
<proteinExistence type="predicted"/>
<sequence length="166" mass="18555">MDAKQLTELVVRPELKRLGLHSEAAEQLIVGTIFTESLAKYLKQHGNGPALGIIQMEPVTHNCIWTDYLKFRKPLAEKVLQAAGSGFVAVNRSIPVHANELIGNLRYAVAMCRIHYLRVSSALPAAGDIHGLARYWKQHYNTPLGKGKVTDFVEKFPREILKHTSD</sequence>
<reference evidence="1" key="1">
    <citation type="submission" date="2022-03" db="EMBL/GenBank/DDBJ databases">
        <title>Sea Food Isolates.</title>
        <authorList>
            <person name="Li c."/>
        </authorList>
    </citation>
    <scope>NUCLEOTIDE SEQUENCE</scope>
    <source>
        <strain evidence="1">19MO03SA05</strain>
    </source>
</reference>
<gene>
    <name evidence="1" type="ORF">MRM63_07485</name>
</gene>
<name>A0AAU6V9R8_UNCXX</name>
<evidence type="ECO:0000313" key="1">
    <source>
        <dbReference type="EMBL" id="XAG83435.1"/>
    </source>
</evidence>
<organism evidence="1">
    <name type="scientific">bacterium 19MO03SA05</name>
    <dbReference type="NCBI Taxonomy" id="2920620"/>
    <lineage>
        <taxon>Bacteria</taxon>
    </lineage>
</organism>
<protein>
    <recommendedName>
        <fullName evidence="2">Transglycosylase SLT domain-containing protein</fullName>
    </recommendedName>
</protein>